<dbReference type="EMBL" id="CP089984">
    <property type="protein sequence ID" value="WXB11512.1"/>
    <property type="molecule type" value="Genomic_DNA"/>
</dbReference>
<dbReference type="InterPro" id="IPR002528">
    <property type="entry name" value="MATE_fam"/>
</dbReference>
<keyword evidence="7" id="KW-0406">Ion transport</keyword>
<dbReference type="PANTHER" id="PTHR43298">
    <property type="entry name" value="MULTIDRUG RESISTANCE PROTEIN NORM-RELATED"/>
    <property type="match status" value="1"/>
</dbReference>
<keyword evidence="4" id="KW-1003">Cell membrane</keyword>
<keyword evidence="5 11" id="KW-0812">Transmembrane</keyword>
<feature type="transmembrane region" description="Helical" evidence="11">
    <location>
        <begin position="378"/>
        <end position="399"/>
    </location>
</feature>
<dbReference type="InterPro" id="IPR048279">
    <property type="entry name" value="MdtK-like"/>
</dbReference>
<evidence type="ECO:0000256" key="2">
    <source>
        <dbReference type="ARBA" id="ARBA00022448"/>
    </source>
</evidence>
<comment type="subcellular location">
    <subcellularLocation>
        <location evidence="1">Cell membrane</location>
        <topology evidence="1">Multi-pass membrane protein</topology>
    </subcellularLocation>
</comment>
<proteinExistence type="predicted"/>
<feature type="transmembrane region" description="Helical" evidence="11">
    <location>
        <begin position="222"/>
        <end position="243"/>
    </location>
</feature>
<dbReference type="RefSeq" id="WP_394821132.1">
    <property type="nucleotide sequence ID" value="NZ_CP089984.1"/>
</dbReference>
<dbReference type="Proteomes" id="UP001370348">
    <property type="component" value="Chromosome"/>
</dbReference>
<evidence type="ECO:0000313" key="13">
    <source>
        <dbReference type="Proteomes" id="UP001370348"/>
    </source>
</evidence>
<keyword evidence="2" id="KW-0813">Transport</keyword>
<organism evidence="12 13">
    <name type="scientific">Pendulispora albinea</name>
    <dbReference type="NCBI Taxonomy" id="2741071"/>
    <lineage>
        <taxon>Bacteria</taxon>
        <taxon>Pseudomonadati</taxon>
        <taxon>Myxococcota</taxon>
        <taxon>Myxococcia</taxon>
        <taxon>Myxococcales</taxon>
        <taxon>Sorangiineae</taxon>
        <taxon>Pendulisporaceae</taxon>
        <taxon>Pendulispora</taxon>
    </lineage>
</organism>
<feature type="transmembrane region" description="Helical" evidence="11">
    <location>
        <begin position="116"/>
        <end position="136"/>
    </location>
</feature>
<keyword evidence="13" id="KW-1185">Reference proteome</keyword>
<protein>
    <recommendedName>
        <fullName evidence="9">Multidrug-efflux transporter</fullName>
    </recommendedName>
</protein>
<feature type="transmembrane region" description="Helical" evidence="11">
    <location>
        <begin position="42"/>
        <end position="62"/>
    </location>
</feature>
<dbReference type="PANTHER" id="PTHR43298:SF2">
    <property type="entry name" value="FMN_FAD EXPORTER YEEO-RELATED"/>
    <property type="match status" value="1"/>
</dbReference>
<dbReference type="Pfam" id="PF01554">
    <property type="entry name" value="MatE"/>
    <property type="match status" value="2"/>
</dbReference>
<feature type="transmembrane region" description="Helical" evidence="11">
    <location>
        <begin position="160"/>
        <end position="177"/>
    </location>
</feature>
<gene>
    <name evidence="12" type="ORF">LZC94_27055</name>
</gene>
<keyword evidence="6 11" id="KW-1133">Transmembrane helix</keyword>
<evidence type="ECO:0000256" key="1">
    <source>
        <dbReference type="ARBA" id="ARBA00004651"/>
    </source>
</evidence>
<feature type="region of interest" description="Disordered" evidence="10">
    <location>
        <begin position="473"/>
        <end position="496"/>
    </location>
</feature>
<dbReference type="PIRSF" id="PIRSF006603">
    <property type="entry name" value="DinF"/>
    <property type="match status" value="1"/>
</dbReference>
<feature type="transmembrane region" description="Helical" evidence="11">
    <location>
        <begin position="189"/>
        <end position="210"/>
    </location>
</feature>
<dbReference type="NCBIfam" id="TIGR00797">
    <property type="entry name" value="matE"/>
    <property type="match status" value="1"/>
</dbReference>
<evidence type="ECO:0000256" key="11">
    <source>
        <dbReference type="SAM" id="Phobius"/>
    </source>
</evidence>
<name>A0ABZ2LKM7_9BACT</name>
<evidence type="ECO:0000256" key="4">
    <source>
        <dbReference type="ARBA" id="ARBA00022475"/>
    </source>
</evidence>
<reference evidence="12 13" key="1">
    <citation type="submission" date="2021-12" db="EMBL/GenBank/DDBJ databases">
        <title>Discovery of the Pendulisporaceae a myxobacterial family with distinct sporulation behavior and unique specialized metabolism.</title>
        <authorList>
            <person name="Garcia R."/>
            <person name="Popoff A."/>
            <person name="Bader C.D."/>
            <person name="Loehr J."/>
            <person name="Walesch S."/>
            <person name="Walt C."/>
            <person name="Boldt J."/>
            <person name="Bunk B."/>
            <person name="Haeckl F.J.F.P.J."/>
            <person name="Gunesch A.P."/>
            <person name="Birkelbach J."/>
            <person name="Nuebel U."/>
            <person name="Pietschmann T."/>
            <person name="Bach T."/>
            <person name="Mueller R."/>
        </authorList>
    </citation>
    <scope>NUCLEOTIDE SEQUENCE [LARGE SCALE GENOMIC DNA]</scope>
    <source>
        <strain evidence="12 13">MSr11954</strain>
    </source>
</reference>
<evidence type="ECO:0000256" key="6">
    <source>
        <dbReference type="ARBA" id="ARBA00022989"/>
    </source>
</evidence>
<keyword evidence="3" id="KW-0050">Antiport</keyword>
<evidence type="ECO:0000256" key="8">
    <source>
        <dbReference type="ARBA" id="ARBA00023136"/>
    </source>
</evidence>
<keyword evidence="8 11" id="KW-0472">Membrane</keyword>
<sequence length="496" mass="52292">MKRWVAHARAWLVREGRPDLGQAGSAQARGSIAARAKTRAQLVHLAWPIVVAMGGETMMGLVDTKLVGGLGPAALGGVGLATMIMYLGYSLVFGAMRAVKVQTAHAVGEGRPHDGVRYAQAGMLMAVGIGVGMFILGRDISWLLRAIGVEGDIIAPARDFFSAATYGSVGLTVVVALQQHRQATGDARTPMFVGLAANVFNGVVAYALIYGHAGLPALGVRGAGFATAGAEYLECIILGALLLRDMKRGPKSALGLRQACRGIWELGMPTAFQFGAETLAFTTFTAVLGTLASQEIASHQIAMATIRTSFLPGIAIAEAGSILVGRALGERRLDEADRVTRAALQLGMGFMAICGIVFAVFGSSIARSFSADPEVLRITRNLLLVAAVFQLLDAVNIVLRGALRGAKDVRAAALIGTTVVWTCVPTAAYLLGKLAGLGALGGWLGFVAETTFSASFYWLRYWRGAWRRPYLPRRDDPKPSNEAPSEGAQAPNLRTA</sequence>
<feature type="transmembrane region" description="Helical" evidence="11">
    <location>
        <begin position="74"/>
        <end position="95"/>
    </location>
</feature>
<evidence type="ECO:0000256" key="3">
    <source>
        <dbReference type="ARBA" id="ARBA00022449"/>
    </source>
</evidence>
<evidence type="ECO:0000313" key="12">
    <source>
        <dbReference type="EMBL" id="WXB11512.1"/>
    </source>
</evidence>
<feature type="transmembrane region" description="Helical" evidence="11">
    <location>
        <begin position="437"/>
        <end position="459"/>
    </location>
</feature>
<dbReference type="InterPro" id="IPR050222">
    <property type="entry name" value="MATE_MdtK"/>
</dbReference>
<evidence type="ECO:0000256" key="7">
    <source>
        <dbReference type="ARBA" id="ARBA00023065"/>
    </source>
</evidence>
<feature type="transmembrane region" description="Helical" evidence="11">
    <location>
        <begin position="411"/>
        <end position="431"/>
    </location>
</feature>
<feature type="transmembrane region" description="Helical" evidence="11">
    <location>
        <begin position="342"/>
        <end position="366"/>
    </location>
</feature>
<evidence type="ECO:0000256" key="9">
    <source>
        <dbReference type="ARBA" id="ARBA00031636"/>
    </source>
</evidence>
<accession>A0ABZ2LKM7</accession>
<evidence type="ECO:0000256" key="5">
    <source>
        <dbReference type="ARBA" id="ARBA00022692"/>
    </source>
</evidence>
<evidence type="ECO:0000256" key="10">
    <source>
        <dbReference type="SAM" id="MobiDB-lite"/>
    </source>
</evidence>